<proteinExistence type="predicted"/>
<accession>A0A1F5EHC3</accession>
<dbReference type="EMBL" id="MFAE01000014">
    <property type="protein sequence ID" value="OGD66783.1"/>
    <property type="molecule type" value="Genomic_DNA"/>
</dbReference>
<gene>
    <name evidence="1" type="ORF">A2442_01510</name>
</gene>
<organism evidence="1 2">
    <name type="scientific">Candidatus Campbellbacteria bacterium RIFOXYC2_FULL_35_25</name>
    <dbReference type="NCBI Taxonomy" id="1797582"/>
    <lineage>
        <taxon>Bacteria</taxon>
        <taxon>Candidatus Campbelliibacteriota</taxon>
    </lineage>
</organism>
<evidence type="ECO:0000313" key="1">
    <source>
        <dbReference type="EMBL" id="OGD66783.1"/>
    </source>
</evidence>
<reference evidence="1 2" key="1">
    <citation type="journal article" date="2016" name="Nat. Commun.">
        <title>Thousands of microbial genomes shed light on interconnected biogeochemical processes in an aquifer system.</title>
        <authorList>
            <person name="Anantharaman K."/>
            <person name="Brown C.T."/>
            <person name="Hug L.A."/>
            <person name="Sharon I."/>
            <person name="Castelle C.J."/>
            <person name="Probst A.J."/>
            <person name="Thomas B.C."/>
            <person name="Singh A."/>
            <person name="Wilkins M.J."/>
            <person name="Karaoz U."/>
            <person name="Brodie E.L."/>
            <person name="Williams K.H."/>
            <person name="Hubbard S.S."/>
            <person name="Banfield J.F."/>
        </authorList>
    </citation>
    <scope>NUCLEOTIDE SEQUENCE [LARGE SCALE GENOMIC DNA]</scope>
</reference>
<dbReference type="InterPro" id="IPR029058">
    <property type="entry name" value="AB_hydrolase_fold"/>
</dbReference>
<dbReference type="Gene3D" id="3.40.50.1820">
    <property type="entry name" value="alpha/beta hydrolase"/>
    <property type="match status" value="1"/>
</dbReference>
<comment type="caution">
    <text evidence="1">The sequence shown here is derived from an EMBL/GenBank/DDBJ whole genome shotgun (WGS) entry which is preliminary data.</text>
</comment>
<dbReference type="AlphaFoldDB" id="A0A1F5EHC3"/>
<name>A0A1F5EHC3_9BACT</name>
<protein>
    <recommendedName>
        <fullName evidence="3">Alpha/beta hydrolase</fullName>
    </recommendedName>
</protein>
<sequence>MTKFYIIPGLGEKRENYRWLISEAKKKYDVEFLNLQLKNNSFLKLTQTKIEPNSVVFGFSVGALIAYKLKTYIQKGIYCSMSDFLGSDSKKVFKDLVDFFGEETANELKKLRYGKPKAKEVFLFCGDREMSERMNKIGGVKIIKNTEHKFTKNYKKAVLDVI</sequence>
<evidence type="ECO:0000313" key="2">
    <source>
        <dbReference type="Proteomes" id="UP000179003"/>
    </source>
</evidence>
<dbReference type="STRING" id="1797582.A2442_01510"/>
<evidence type="ECO:0008006" key="3">
    <source>
        <dbReference type="Google" id="ProtNLM"/>
    </source>
</evidence>
<dbReference type="Proteomes" id="UP000179003">
    <property type="component" value="Unassembled WGS sequence"/>
</dbReference>